<organism evidence="1 2">
    <name type="scientific">Myroides phaeus</name>
    <dbReference type="NCBI Taxonomy" id="702745"/>
    <lineage>
        <taxon>Bacteria</taxon>
        <taxon>Pseudomonadati</taxon>
        <taxon>Bacteroidota</taxon>
        <taxon>Flavobacteriia</taxon>
        <taxon>Flavobacteriales</taxon>
        <taxon>Flavobacteriaceae</taxon>
        <taxon>Myroides</taxon>
    </lineage>
</organism>
<dbReference type="EMBL" id="FNDQ01000029">
    <property type="protein sequence ID" value="SDH95211.1"/>
    <property type="molecule type" value="Genomic_DNA"/>
</dbReference>
<accession>A0A1G8GLM1</accession>
<reference evidence="2" key="1">
    <citation type="submission" date="2016-10" db="EMBL/GenBank/DDBJ databases">
        <authorList>
            <person name="Varghese N."/>
            <person name="Submissions S."/>
        </authorList>
    </citation>
    <scope>NUCLEOTIDE SEQUENCE [LARGE SCALE GENOMIC DNA]</scope>
    <source>
        <strain evidence="2">DSM 23313</strain>
    </source>
</reference>
<dbReference type="Proteomes" id="UP000243588">
    <property type="component" value="Unassembled WGS sequence"/>
</dbReference>
<evidence type="ECO:0000313" key="2">
    <source>
        <dbReference type="Proteomes" id="UP000243588"/>
    </source>
</evidence>
<dbReference type="AlphaFoldDB" id="A0A1G8GLM1"/>
<gene>
    <name evidence="1" type="ORF">SAMN05421818_12922</name>
</gene>
<keyword evidence="2" id="KW-1185">Reference proteome</keyword>
<dbReference type="RefSeq" id="WP_090410315.1">
    <property type="nucleotide sequence ID" value="NZ_FNDQ01000029.1"/>
</dbReference>
<evidence type="ECO:0000313" key="1">
    <source>
        <dbReference type="EMBL" id="SDH95211.1"/>
    </source>
</evidence>
<protein>
    <submittedName>
        <fullName evidence="1">Uncharacterized protein</fullName>
    </submittedName>
</protein>
<sequence>MITFNSNIKEFLQTIVNKNDDNVIKNKIIDYLLKDNITGWGFYSTLENNGILNIQSLKRVFINLLLEIKNEMINSQLYLTNKHFDDLDILKKIFQINDSELLYYKNDEIKEIINKQMLYCINTKKINQSETTIYLNRLKQVLGLPHTEYFNSISNISLLSTEV</sequence>
<name>A0A1G8GLM1_9FLAO</name>
<proteinExistence type="predicted"/>